<dbReference type="OrthoDB" id="9808943at2"/>
<dbReference type="CDD" id="cd00448">
    <property type="entry name" value="YjgF_YER057c_UK114_family"/>
    <property type="match status" value="1"/>
</dbReference>
<evidence type="ECO:0000313" key="2">
    <source>
        <dbReference type="EMBL" id="RDU63735.1"/>
    </source>
</evidence>
<dbReference type="SUPFAM" id="SSF55298">
    <property type="entry name" value="YjgF-like"/>
    <property type="match status" value="1"/>
</dbReference>
<evidence type="ECO:0000256" key="1">
    <source>
        <dbReference type="ARBA" id="ARBA00010552"/>
    </source>
</evidence>
<name>A0A3D8IFG9_9HELI</name>
<comment type="similarity">
    <text evidence="1">Belongs to the RutC family.</text>
</comment>
<dbReference type="GO" id="GO:0019239">
    <property type="term" value="F:deaminase activity"/>
    <property type="evidence" value="ECO:0007669"/>
    <property type="project" value="TreeGrafter"/>
</dbReference>
<dbReference type="NCBIfam" id="TIGR00004">
    <property type="entry name" value="Rid family detoxifying hydrolase"/>
    <property type="match status" value="1"/>
</dbReference>
<dbReference type="PANTHER" id="PTHR11803">
    <property type="entry name" value="2-IMINOBUTANOATE/2-IMINOPROPANOATE DEAMINASE RIDA"/>
    <property type="match status" value="1"/>
</dbReference>
<organism evidence="2 3">
    <name type="scientific">Helicobacter ganmani</name>
    <dbReference type="NCBI Taxonomy" id="60246"/>
    <lineage>
        <taxon>Bacteria</taxon>
        <taxon>Pseudomonadati</taxon>
        <taxon>Campylobacterota</taxon>
        <taxon>Epsilonproteobacteria</taxon>
        <taxon>Campylobacterales</taxon>
        <taxon>Helicobacteraceae</taxon>
        <taxon>Helicobacter</taxon>
    </lineage>
</organism>
<dbReference type="FunFam" id="3.30.1330.40:FF:000001">
    <property type="entry name" value="L-PSP family endoribonuclease"/>
    <property type="match status" value="1"/>
</dbReference>
<dbReference type="Gene3D" id="3.30.1330.40">
    <property type="entry name" value="RutC-like"/>
    <property type="match status" value="1"/>
</dbReference>
<keyword evidence="3" id="KW-1185">Reference proteome</keyword>
<reference evidence="2 3" key="1">
    <citation type="submission" date="2018-04" db="EMBL/GenBank/DDBJ databases">
        <title>Novel Campyloabacter and Helicobacter Species and Strains.</title>
        <authorList>
            <person name="Mannion A.J."/>
            <person name="Shen Z."/>
            <person name="Fox J.G."/>
        </authorList>
    </citation>
    <scope>NUCLEOTIDE SEQUENCE [LARGE SCALE GENOMIC DNA]</scope>
    <source>
        <strain evidence="2 3">MIT 99-5101</strain>
    </source>
</reference>
<comment type="caution">
    <text evidence="2">The sequence shown here is derived from an EMBL/GenBank/DDBJ whole genome shotgun (WGS) entry which is preliminary data.</text>
</comment>
<dbReference type="Proteomes" id="UP000256650">
    <property type="component" value="Unassembled WGS sequence"/>
</dbReference>
<dbReference type="GO" id="GO:0005829">
    <property type="term" value="C:cytosol"/>
    <property type="evidence" value="ECO:0007669"/>
    <property type="project" value="TreeGrafter"/>
</dbReference>
<dbReference type="PANTHER" id="PTHR11803:SF58">
    <property type="entry name" value="PROTEIN HMF1-RELATED"/>
    <property type="match status" value="1"/>
</dbReference>
<gene>
    <name evidence="2" type="ORF">CQA43_02615</name>
</gene>
<sequence>MLEVVATQNAPQAIGPYSQAIKAQGIIYTSGQIGLTPQGALVEGIEAQTRQVLSNLSEVLKAGGSSLQNVVKTTIFLNNMDDFVLVNAIYAEFFGEHKPARSTVAVKALPKGALVEIECIALTG</sequence>
<dbReference type="InterPro" id="IPR019897">
    <property type="entry name" value="RidA_CS"/>
</dbReference>
<dbReference type="InterPro" id="IPR006175">
    <property type="entry name" value="YjgF/YER057c/UK114"/>
</dbReference>
<dbReference type="InterPro" id="IPR006056">
    <property type="entry name" value="RidA"/>
</dbReference>
<proteinExistence type="inferred from homology"/>
<dbReference type="Pfam" id="PF01042">
    <property type="entry name" value="Ribonuc_L-PSP"/>
    <property type="match status" value="1"/>
</dbReference>
<dbReference type="InterPro" id="IPR035959">
    <property type="entry name" value="RutC-like_sf"/>
</dbReference>
<dbReference type="EMBL" id="NXLS01000002">
    <property type="protein sequence ID" value="RDU63735.1"/>
    <property type="molecule type" value="Genomic_DNA"/>
</dbReference>
<protein>
    <submittedName>
        <fullName evidence="2">Deaminase</fullName>
    </submittedName>
</protein>
<accession>A0A3D8IFG9</accession>
<dbReference type="RefSeq" id="WP_115551065.1">
    <property type="nucleotide sequence ID" value="NZ_CAONBV010000012.1"/>
</dbReference>
<dbReference type="PROSITE" id="PS01094">
    <property type="entry name" value="UPF0076"/>
    <property type="match status" value="1"/>
</dbReference>
<evidence type="ECO:0000313" key="3">
    <source>
        <dbReference type="Proteomes" id="UP000256650"/>
    </source>
</evidence>
<dbReference type="AlphaFoldDB" id="A0A3D8IFG9"/>
<dbReference type="GeneID" id="82535177"/>